<evidence type="ECO:0000256" key="1">
    <source>
        <dbReference type="SAM" id="MobiDB-lite"/>
    </source>
</evidence>
<dbReference type="SUPFAM" id="SSF51735">
    <property type="entry name" value="NAD(P)-binding Rossmann-fold domains"/>
    <property type="match status" value="1"/>
</dbReference>
<name>A0ABV7QM01_9PSEU</name>
<dbReference type="Gene3D" id="3.40.50.720">
    <property type="entry name" value="NAD(P)-binding Rossmann-like Domain"/>
    <property type="match status" value="1"/>
</dbReference>
<feature type="region of interest" description="Disordered" evidence="1">
    <location>
        <begin position="37"/>
        <end position="56"/>
    </location>
</feature>
<proteinExistence type="predicted"/>
<organism evidence="2 3">
    <name type="scientific">Amycolatopsis halotolerans</name>
    <dbReference type="NCBI Taxonomy" id="330083"/>
    <lineage>
        <taxon>Bacteria</taxon>
        <taxon>Bacillati</taxon>
        <taxon>Actinomycetota</taxon>
        <taxon>Actinomycetes</taxon>
        <taxon>Pseudonocardiales</taxon>
        <taxon>Pseudonocardiaceae</taxon>
        <taxon>Amycolatopsis</taxon>
    </lineage>
</organism>
<dbReference type="Proteomes" id="UP001595764">
    <property type="component" value="Unassembled WGS sequence"/>
</dbReference>
<dbReference type="EMBL" id="JBHRWI010000039">
    <property type="protein sequence ID" value="MFC3514347.1"/>
    <property type="molecule type" value="Genomic_DNA"/>
</dbReference>
<evidence type="ECO:0000313" key="3">
    <source>
        <dbReference type="Proteomes" id="UP001595764"/>
    </source>
</evidence>
<accession>A0ABV7QM01</accession>
<comment type="caution">
    <text evidence="2">The sequence shown here is derived from an EMBL/GenBank/DDBJ whole genome shotgun (WGS) entry which is preliminary data.</text>
</comment>
<reference evidence="3" key="1">
    <citation type="journal article" date="2019" name="Int. J. Syst. Evol. Microbiol.">
        <title>The Global Catalogue of Microorganisms (GCM) 10K type strain sequencing project: providing services to taxonomists for standard genome sequencing and annotation.</title>
        <authorList>
            <consortium name="The Broad Institute Genomics Platform"/>
            <consortium name="The Broad Institute Genome Sequencing Center for Infectious Disease"/>
            <person name="Wu L."/>
            <person name="Ma J."/>
        </authorList>
    </citation>
    <scope>NUCLEOTIDE SEQUENCE [LARGE SCALE GENOMIC DNA]</scope>
    <source>
        <strain evidence="3">CGMCC 4.7682</strain>
    </source>
</reference>
<dbReference type="InterPro" id="IPR036291">
    <property type="entry name" value="NAD(P)-bd_dom_sf"/>
</dbReference>
<sequence length="56" mass="5814">MTGAAYARRLVSEGATVVLADRNLESVQATAASLLVPEKPARTPSMSPAARSSLRS</sequence>
<protein>
    <submittedName>
        <fullName evidence="2">Uncharacterized protein</fullName>
    </submittedName>
</protein>
<gene>
    <name evidence="2" type="ORF">ACFORO_29555</name>
</gene>
<keyword evidence="3" id="KW-1185">Reference proteome</keyword>
<dbReference type="RefSeq" id="WP_377872293.1">
    <property type="nucleotide sequence ID" value="NZ_JBHMAY010000037.1"/>
</dbReference>
<evidence type="ECO:0000313" key="2">
    <source>
        <dbReference type="EMBL" id="MFC3514347.1"/>
    </source>
</evidence>